<feature type="compositionally biased region" description="Polar residues" evidence="1">
    <location>
        <begin position="1"/>
        <end position="33"/>
    </location>
</feature>
<evidence type="ECO:0000256" key="1">
    <source>
        <dbReference type="SAM" id="MobiDB-lite"/>
    </source>
</evidence>
<dbReference type="InParanoid" id="A0A251VA16"/>
<sequence>MTQTNDQHVVSANLLIHQNSERTGQQQQDTNRQPDVATNLLIPQSTERAPGPNIRDDHRPISLVNESIDSIVTKITSKMVKIELKRKRVKWVE</sequence>
<feature type="region of interest" description="Disordered" evidence="1">
    <location>
        <begin position="1"/>
        <end position="36"/>
    </location>
</feature>
<keyword evidence="3" id="KW-1185">Reference proteome</keyword>
<proteinExistence type="predicted"/>
<reference evidence="3" key="1">
    <citation type="journal article" date="2017" name="Nature">
        <title>The sunflower genome provides insights into oil metabolism, flowering and Asterid evolution.</title>
        <authorList>
            <person name="Badouin H."/>
            <person name="Gouzy J."/>
            <person name="Grassa C.J."/>
            <person name="Murat F."/>
            <person name="Staton S.E."/>
            <person name="Cottret L."/>
            <person name="Lelandais-Briere C."/>
            <person name="Owens G.L."/>
            <person name="Carrere S."/>
            <person name="Mayjonade B."/>
            <person name="Legrand L."/>
            <person name="Gill N."/>
            <person name="Kane N.C."/>
            <person name="Bowers J.E."/>
            <person name="Hubner S."/>
            <person name="Bellec A."/>
            <person name="Berard A."/>
            <person name="Berges H."/>
            <person name="Blanchet N."/>
            <person name="Boniface M.C."/>
            <person name="Brunel D."/>
            <person name="Catrice O."/>
            <person name="Chaidir N."/>
            <person name="Claudel C."/>
            <person name="Donnadieu C."/>
            <person name="Faraut T."/>
            <person name="Fievet G."/>
            <person name="Helmstetter N."/>
            <person name="King M."/>
            <person name="Knapp S.J."/>
            <person name="Lai Z."/>
            <person name="Le Paslier M.C."/>
            <person name="Lippi Y."/>
            <person name="Lorenzon L."/>
            <person name="Mandel J.R."/>
            <person name="Marage G."/>
            <person name="Marchand G."/>
            <person name="Marquand E."/>
            <person name="Bret-Mestries E."/>
            <person name="Morien E."/>
            <person name="Nambeesan S."/>
            <person name="Nguyen T."/>
            <person name="Pegot-Espagnet P."/>
            <person name="Pouilly N."/>
            <person name="Raftis F."/>
            <person name="Sallet E."/>
            <person name="Schiex T."/>
            <person name="Thomas J."/>
            <person name="Vandecasteele C."/>
            <person name="Vares D."/>
            <person name="Vear F."/>
            <person name="Vautrin S."/>
            <person name="Crespi M."/>
            <person name="Mangin B."/>
            <person name="Burke J.M."/>
            <person name="Salse J."/>
            <person name="Munos S."/>
            <person name="Vincourt P."/>
            <person name="Rieseberg L.H."/>
            <person name="Langlade N.B."/>
        </authorList>
    </citation>
    <scope>NUCLEOTIDE SEQUENCE [LARGE SCALE GENOMIC DNA]</scope>
    <source>
        <strain evidence="3">cv. SF193</strain>
    </source>
</reference>
<protein>
    <submittedName>
        <fullName evidence="2">Uncharacterized protein</fullName>
    </submittedName>
</protein>
<evidence type="ECO:0000313" key="2">
    <source>
        <dbReference type="EMBL" id="OTG31802.1"/>
    </source>
</evidence>
<organism evidence="2 3">
    <name type="scientific">Helianthus annuus</name>
    <name type="common">Common sunflower</name>
    <dbReference type="NCBI Taxonomy" id="4232"/>
    <lineage>
        <taxon>Eukaryota</taxon>
        <taxon>Viridiplantae</taxon>
        <taxon>Streptophyta</taxon>
        <taxon>Embryophyta</taxon>
        <taxon>Tracheophyta</taxon>
        <taxon>Spermatophyta</taxon>
        <taxon>Magnoliopsida</taxon>
        <taxon>eudicotyledons</taxon>
        <taxon>Gunneridae</taxon>
        <taxon>Pentapetalae</taxon>
        <taxon>asterids</taxon>
        <taxon>campanulids</taxon>
        <taxon>Asterales</taxon>
        <taxon>Asteraceae</taxon>
        <taxon>Asteroideae</taxon>
        <taxon>Heliantheae alliance</taxon>
        <taxon>Heliantheae</taxon>
        <taxon>Helianthus</taxon>
    </lineage>
</organism>
<name>A0A251VA16_HELAN</name>
<evidence type="ECO:0000313" key="3">
    <source>
        <dbReference type="Proteomes" id="UP000215914"/>
    </source>
</evidence>
<gene>
    <name evidence="2" type="ORF">HannXRQ_Chr03g0079741</name>
</gene>
<dbReference type="Proteomes" id="UP000215914">
    <property type="component" value="Chromosome 3"/>
</dbReference>
<dbReference type="AlphaFoldDB" id="A0A251VA16"/>
<dbReference type="EMBL" id="CM007892">
    <property type="protein sequence ID" value="OTG31802.1"/>
    <property type="molecule type" value="Genomic_DNA"/>
</dbReference>
<accession>A0A251VA16</accession>